<dbReference type="GeneID" id="36589604"/>
<dbReference type="EMBL" id="KZ613895">
    <property type="protein sequence ID" value="PMD52787.1"/>
    <property type="molecule type" value="Genomic_DNA"/>
</dbReference>
<name>A0A2J6SPW5_9HELO</name>
<protein>
    <submittedName>
        <fullName evidence="1">Uncharacterized protein</fullName>
    </submittedName>
</protein>
<gene>
    <name evidence="1" type="ORF">K444DRAFT_619497</name>
</gene>
<accession>A0A2J6SPW5</accession>
<dbReference type="Proteomes" id="UP000235371">
    <property type="component" value="Unassembled WGS sequence"/>
</dbReference>
<evidence type="ECO:0000313" key="2">
    <source>
        <dbReference type="Proteomes" id="UP000235371"/>
    </source>
</evidence>
<dbReference type="RefSeq" id="XP_024729691.1">
    <property type="nucleotide sequence ID" value="XM_024881527.1"/>
</dbReference>
<evidence type="ECO:0000313" key="1">
    <source>
        <dbReference type="EMBL" id="PMD52787.1"/>
    </source>
</evidence>
<organism evidence="1 2">
    <name type="scientific">Hyaloscypha bicolor E</name>
    <dbReference type="NCBI Taxonomy" id="1095630"/>
    <lineage>
        <taxon>Eukaryota</taxon>
        <taxon>Fungi</taxon>
        <taxon>Dikarya</taxon>
        <taxon>Ascomycota</taxon>
        <taxon>Pezizomycotina</taxon>
        <taxon>Leotiomycetes</taxon>
        <taxon>Helotiales</taxon>
        <taxon>Hyaloscyphaceae</taxon>
        <taxon>Hyaloscypha</taxon>
        <taxon>Hyaloscypha bicolor</taxon>
    </lineage>
</organism>
<proteinExistence type="predicted"/>
<keyword evidence="2" id="KW-1185">Reference proteome</keyword>
<dbReference type="AlphaFoldDB" id="A0A2J6SPW5"/>
<reference evidence="1 2" key="1">
    <citation type="submission" date="2016-04" db="EMBL/GenBank/DDBJ databases">
        <title>A degradative enzymes factory behind the ericoid mycorrhizal symbiosis.</title>
        <authorList>
            <consortium name="DOE Joint Genome Institute"/>
            <person name="Martino E."/>
            <person name="Morin E."/>
            <person name="Grelet G."/>
            <person name="Kuo A."/>
            <person name="Kohler A."/>
            <person name="Daghino S."/>
            <person name="Barry K."/>
            <person name="Choi C."/>
            <person name="Cichocki N."/>
            <person name="Clum A."/>
            <person name="Copeland A."/>
            <person name="Hainaut M."/>
            <person name="Haridas S."/>
            <person name="Labutti K."/>
            <person name="Lindquist E."/>
            <person name="Lipzen A."/>
            <person name="Khouja H.-R."/>
            <person name="Murat C."/>
            <person name="Ohm R."/>
            <person name="Olson A."/>
            <person name="Spatafora J."/>
            <person name="Veneault-Fourrey C."/>
            <person name="Henrissat B."/>
            <person name="Grigoriev I."/>
            <person name="Martin F."/>
            <person name="Perotto S."/>
        </authorList>
    </citation>
    <scope>NUCLEOTIDE SEQUENCE [LARGE SCALE GENOMIC DNA]</scope>
    <source>
        <strain evidence="1 2">E</strain>
    </source>
</reference>
<sequence>MSPTFLPSAAATQVNHSCLVLSLAQPDPFHGFQPGLYYGEDHSISQKCAFLSMFKPQTVDAFASRDTTVRLFLWKEKGVFSGGLL</sequence>
<dbReference type="InParanoid" id="A0A2J6SPW5"/>